<dbReference type="PANTHER" id="PTHR30015">
    <property type="entry name" value="MRR RESTRICTION SYSTEM PROTEIN"/>
    <property type="match status" value="1"/>
</dbReference>
<accession>A0A4Y6V4K4</accession>
<dbReference type="SUPFAM" id="SSF52980">
    <property type="entry name" value="Restriction endonuclease-like"/>
    <property type="match status" value="1"/>
</dbReference>
<dbReference type="OrthoDB" id="9797274at2"/>
<keyword evidence="3" id="KW-0255">Endonuclease</keyword>
<feature type="transmembrane region" description="Helical" evidence="1">
    <location>
        <begin position="20"/>
        <end position="40"/>
    </location>
</feature>
<evidence type="ECO:0000313" key="4">
    <source>
        <dbReference type="Proteomes" id="UP000316968"/>
    </source>
</evidence>
<dbReference type="GO" id="GO:0003677">
    <property type="term" value="F:DNA binding"/>
    <property type="evidence" value="ECO:0007669"/>
    <property type="project" value="InterPro"/>
</dbReference>
<evidence type="ECO:0000256" key="1">
    <source>
        <dbReference type="SAM" id="Phobius"/>
    </source>
</evidence>
<dbReference type="GO" id="GO:0009307">
    <property type="term" value="P:DNA restriction-modification system"/>
    <property type="evidence" value="ECO:0007669"/>
    <property type="project" value="InterPro"/>
</dbReference>
<keyword evidence="3" id="KW-0540">Nuclease</keyword>
<dbReference type="InterPro" id="IPR011856">
    <property type="entry name" value="tRNA_endonuc-like_dom_sf"/>
</dbReference>
<keyword evidence="4" id="KW-1185">Reference proteome</keyword>
<dbReference type="InterPro" id="IPR007560">
    <property type="entry name" value="Restrct_endonuc_IV_Mrr"/>
</dbReference>
<dbReference type="Gene3D" id="3.40.1350.10">
    <property type="match status" value="1"/>
</dbReference>
<evidence type="ECO:0000313" key="3">
    <source>
        <dbReference type="EMBL" id="QDH23818.1"/>
    </source>
</evidence>
<dbReference type="Proteomes" id="UP000316968">
    <property type="component" value="Chromosome"/>
</dbReference>
<gene>
    <name evidence="3" type="ORF">FFV09_16730</name>
</gene>
<dbReference type="PANTHER" id="PTHR30015:SF6">
    <property type="entry name" value="SLL1429 PROTEIN"/>
    <property type="match status" value="1"/>
</dbReference>
<evidence type="ECO:0000259" key="2">
    <source>
        <dbReference type="Pfam" id="PF04471"/>
    </source>
</evidence>
<sequence>MGLSAVVPGLATLHFTQSWQIAAGVGAAGFIVAVFILINVRLARSARLKRSGIGEIDRMDGVRFEQYLGHLFRSQGFRAEVTQARGDYGADLVLTQGNRRIVVQAKRYTKNVGLKAVQEVQSAKAHYRANEAWVVTNSQYTEQAKKLARSNNVRLIARDELVEMLLAMKAGTAAAAKRTSA</sequence>
<dbReference type="EMBL" id="CP041217">
    <property type="protein sequence ID" value="QDH23818.1"/>
    <property type="molecule type" value="Genomic_DNA"/>
</dbReference>
<proteinExistence type="predicted"/>
<dbReference type="AlphaFoldDB" id="A0A4Y6V4K4"/>
<keyword evidence="1" id="KW-1133">Transmembrane helix</keyword>
<keyword evidence="3" id="KW-0378">Hydrolase</keyword>
<organism evidence="3 4">
    <name type="scientific">Saccharibacillus brassicae</name>
    <dbReference type="NCBI Taxonomy" id="2583377"/>
    <lineage>
        <taxon>Bacteria</taxon>
        <taxon>Bacillati</taxon>
        <taxon>Bacillota</taxon>
        <taxon>Bacilli</taxon>
        <taxon>Bacillales</taxon>
        <taxon>Paenibacillaceae</taxon>
        <taxon>Saccharibacillus</taxon>
    </lineage>
</organism>
<dbReference type="Pfam" id="PF04471">
    <property type="entry name" value="Mrr_cat"/>
    <property type="match status" value="1"/>
</dbReference>
<feature type="domain" description="Restriction endonuclease type IV Mrr" evidence="2">
    <location>
        <begin position="56"/>
        <end position="165"/>
    </location>
</feature>
<keyword evidence="1" id="KW-0472">Membrane</keyword>
<name>A0A4Y6V4K4_SACBS</name>
<reference evidence="3 4" key="1">
    <citation type="submission" date="2019-06" db="EMBL/GenBank/DDBJ databases">
        <title>Saccharibacillus brassicae sp. nov., an endophytic bacterium isolated from Chinese cabbage seeds (Brassica pekinensis).</title>
        <authorList>
            <person name="Jiang L."/>
            <person name="Lee J."/>
            <person name="Kim S.W."/>
        </authorList>
    </citation>
    <scope>NUCLEOTIDE SEQUENCE [LARGE SCALE GENOMIC DNA]</scope>
    <source>
        <strain evidence="4">KCTC 43072 / ATSA2</strain>
    </source>
</reference>
<protein>
    <submittedName>
        <fullName evidence="3">Restriction endonuclease</fullName>
    </submittedName>
</protein>
<dbReference type="InterPro" id="IPR052906">
    <property type="entry name" value="Type_IV_Methyl-Rstrct_Enzyme"/>
</dbReference>
<dbReference type="KEGG" id="saca:FFV09_16730"/>
<dbReference type="InterPro" id="IPR011335">
    <property type="entry name" value="Restrct_endonuc-II-like"/>
</dbReference>
<keyword evidence="1" id="KW-0812">Transmembrane</keyword>
<dbReference type="GO" id="GO:0015666">
    <property type="term" value="F:restriction endodeoxyribonuclease activity"/>
    <property type="evidence" value="ECO:0007669"/>
    <property type="project" value="TreeGrafter"/>
</dbReference>